<dbReference type="AlphaFoldDB" id="A0A238K487"/>
<dbReference type="Gene3D" id="4.10.430.10">
    <property type="entry name" value="Histone-like protein H-NS, C-terminal domain"/>
    <property type="match status" value="1"/>
</dbReference>
<evidence type="ECO:0000313" key="8">
    <source>
        <dbReference type="Proteomes" id="UP000220836"/>
    </source>
</evidence>
<keyword evidence="4" id="KW-0238">DNA-binding</keyword>
<dbReference type="GO" id="GO:0009295">
    <property type="term" value="C:nucleoid"/>
    <property type="evidence" value="ECO:0007669"/>
    <property type="project" value="UniProtKB-SubCell"/>
</dbReference>
<feature type="region of interest" description="Disordered" evidence="5">
    <location>
        <begin position="59"/>
        <end position="80"/>
    </location>
</feature>
<evidence type="ECO:0000259" key="6">
    <source>
        <dbReference type="SMART" id="SM00528"/>
    </source>
</evidence>
<accession>A0A238K487</accession>
<evidence type="ECO:0000256" key="4">
    <source>
        <dbReference type="ARBA" id="ARBA00023125"/>
    </source>
</evidence>
<dbReference type="InterPro" id="IPR027444">
    <property type="entry name" value="H-NS_C_dom"/>
</dbReference>
<name>A0A238K487_9RHOB</name>
<feature type="domain" description="DNA-binding protein H-NS-like C-terminal" evidence="6">
    <location>
        <begin position="57"/>
        <end position="102"/>
    </location>
</feature>
<dbReference type="OrthoDB" id="5297879at2"/>
<proteinExistence type="inferred from homology"/>
<organism evidence="7 8">
    <name type="scientific">Pelagimonas varians</name>
    <dbReference type="NCBI Taxonomy" id="696760"/>
    <lineage>
        <taxon>Bacteria</taxon>
        <taxon>Pseudomonadati</taxon>
        <taxon>Pseudomonadota</taxon>
        <taxon>Alphaproteobacteria</taxon>
        <taxon>Rhodobacterales</taxon>
        <taxon>Roseobacteraceae</taxon>
        <taxon>Pelagimonas</taxon>
    </lineage>
</organism>
<evidence type="ECO:0000256" key="3">
    <source>
        <dbReference type="ARBA" id="ARBA00022490"/>
    </source>
</evidence>
<dbReference type="RefSeq" id="WP_097803512.1">
    <property type="nucleotide sequence ID" value="NZ_FXYH01000003.1"/>
</dbReference>
<dbReference type="SUPFAM" id="SSF81273">
    <property type="entry name" value="H-NS histone-like proteins"/>
    <property type="match status" value="1"/>
</dbReference>
<dbReference type="SMART" id="SM00528">
    <property type="entry name" value="HNS"/>
    <property type="match status" value="1"/>
</dbReference>
<dbReference type="GO" id="GO:0005829">
    <property type="term" value="C:cytosol"/>
    <property type="evidence" value="ECO:0007669"/>
    <property type="project" value="TreeGrafter"/>
</dbReference>
<evidence type="ECO:0000256" key="2">
    <source>
        <dbReference type="ARBA" id="ARBA00010610"/>
    </source>
</evidence>
<dbReference type="GO" id="GO:0032993">
    <property type="term" value="C:protein-DNA complex"/>
    <property type="evidence" value="ECO:0007669"/>
    <property type="project" value="TreeGrafter"/>
</dbReference>
<dbReference type="Pfam" id="PF00816">
    <property type="entry name" value="Histone_HNS"/>
    <property type="match status" value="1"/>
</dbReference>
<dbReference type="GO" id="GO:0000976">
    <property type="term" value="F:transcription cis-regulatory region binding"/>
    <property type="evidence" value="ECO:0007669"/>
    <property type="project" value="TreeGrafter"/>
</dbReference>
<dbReference type="GO" id="GO:0003680">
    <property type="term" value="F:minor groove of adenine-thymine-rich DNA binding"/>
    <property type="evidence" value="ECO:0007669"/>
    <property type="project" value="TreeGrafter"/>
</dbReference>
<dbReference type="GO" id="GO:0001217">
    <property type="term" value="F:DNA-binding transcription repressor activity"/>
    <property type="evidence" value="ECO:0007669"/>
    <property type="project" value="TreeGrafter"/>
</dbReference>
<evidence type="ECO:0000256" key="1">
    <source>
        <dbReference type="ARBA" id="ARBA00004453"/>
    </source>
</evidence>
<dbReference type="EMBL" id="FXYH01000003">
    <property type="protein sequence ID" value="SMX37204.1"/>
    <property type="molecule type" value="Genomic_DNA"/>
</dbReference>
<comment type="similarity">
    <text evidence="2">Belongs to the histone-like protein H-NS family.</text>
</comment>
<comment type="subcellular location">
    <subcellularLocation>
        <location evidence="1">Cytoplasm</location>
        <location evidence="1">Nucleoid</location>
    </subcellularLocation>
</comment>
<dbReference type="PANTHER" id="PTHR38097:SF2">
    <property type="entry name" value="DNA-BINDING PROTEIN STPA"/>
    <property type="match status" value="1"/>
</dbReference>
<evidence type="ECO:0000313" key="7">
    <source>
        <dbReference type="EMBL" id="SMX37204.1"/>
    </source>
</evidence>
<reference evidence="7 8" key="1">
    <citation type="submission" date="2017-05" db="EMBL/GenBank/DDBJ databases">
        <authorList>
            <person name="Song R."/>
            <person name="Chenine A.L."/>
            <person name="Ruprecht R.M."/>
        </authorList>
    </citation>
    <scope>NUCLEOTIDE SEQUENCE [LARGE SCALE GENOMIC DNA]</scope>
    <source>
        <strain evidence="7 8">CECT 8663</strain>
    </source>
</reference>
<keyword evidence="3" id="KW-0963">Cytoplasm</keyword>
<dbReference type="PANTHER" id="PTHR38097">
    <property type="match status" value="1"/>
</dbReference>
<dbReference type="GO" id="GO:0003681">
    <property type="term" value="F:bent DNA binding"/>
    <property type="evidence" value="ECO:0007669"/>
    <property type="project" value="TreeGrafter"/>
</dbReference>
<evidence type="ECO:0000256" key="5">
    <source>
        <dbReference type="SAM" id="MobiDB-lite"/>
    </source>
</evidence>
<dbReference type="InterPro" id="IPR037150">
    <property type="entry name" value="H-NS_C_dom_sf"/>
</dbReference>
<dbReference type="Proteomes" id="UP000220836">
    <property type="component" value="Unassembled WGS sequence"/>
</dbReference>
<keyword evidence="8" id="KW-1185">Reference proteome</keyword>
<protein>
    <submittedName>
        <fullName evidence="7">H-NS histone family protein</fullName>
    </submittedName>
</protein>
<gene>
    <name evidence="7" type="ORF">PEV8663_00971</name>
</gene>
<sequence>MQINLENMSRDELTKLISDATKALKSVDIRRKAEAKLAAEKAVKEFGYSLDEILATGGKTTKGAPKYANPDNASQTWTGRGRKPNWVIEALNSGKTVEDLEI</sequence>